<evidence type="ECO:0000313" key="2">
    <source>
        <dbReference type="EMBL" id="MDQ0471105.1"/>
    </source>
</evidence>
<comment type="caution">
    <text evidence="2">The sequence shown here is derived from an EMBL/GenBank/DDBJ whole genome shotgun (WGS) entry which is preliminary data.</text>
</comment>
<evidence type="ECO:0000313" key="3">
    <source>
        <dbReference type="Proteomes" id="UP001242480"/>
    </source>
</evidence>
<name>A0ABU0JC02_9HYPH</name>
<sequence>MHGGRPLGFGNGSRSIVQAFRPSPLPLSRTGEGFRTLLLAFVLGLPLPALAAPVGGCDPEALKGPALTNCLTEAVKQSERSLQAAVDAALASIGTRSGVFDSQRARWKNALSDSQADWLRFRNAECQDVAPFEGQAGSTSALKNRVAAFEAKLICTVRLNGERIADLAARYPSP</sequence>
<keyword evidence="3" id="KW-1185">Reference proteome</keyword>
<evidence type="ECO:0000259" key="1">
    <source>
        <dbReference type="Pfam" id="PF07007"/>
    </source>
</evidence>
<dbReference type="EMBL" id="JAUSVX010000008">
    <property type="protein sequence ID" value="MDQ0471105.1"/>
    <property type="molecule type" value="Genomic_DNA"/>
</dbReference>
<accession>A0ABU0JC02</accession>
<gene>
    <name evidence="2" type="ORF">QO011_004128</name>
</gene>
<proteinExistence type="predicted"/>
<dbReference type="Pfam" id="PF07007">
    <property type="entry name" value="LprI"/>
    <property type="match status" value="1"/>
</dbReference>
<dbReference type="RefSeq" id="WP_307275734.1">
    <property type="nucleotide sequence ID" value="NZ_JAUSVX010000008.1"/>
</dbReference>
<reference evidence="2 3" key="1">
    <citation type="submission" date="2023-07" db="EMBL/GenBank/DDBJ databases">
        <title>Genomic Encyclopedia of Type Strains, Phase IV (KMG-IV): sequencing the most valuable type-strain genomes for metagenomic binning, comparative biology and taxonomic classification.</title>
        <authorList>
            <person name="Goeker M."/>
        </authorList>
    </citation>
    <scope>NUCLEOTIDE SEQUENCE [LARGE SCALE GENOMIC DNA]</scope>
    <source>
        <strain evidence="2 3">DSM 19619</strain>
    </source>
</reference>
<protein>
    <submittedName>
        <fullName evidence="2">Uncharacterized protein YecT (DUF1311 family)</fullName>
    </submittedName>
</protein>
<dbReference type="InterPro" id="IPR009739">
    <property type="entry name" value="LprI-like_N"/>
</dbReference>
<dbReference type="Gene3D" id="1.20.1270.180">
    <property type="match status" value="1"/>
</dbReference>
<organism evidence="2 3">
    <name type="scientific">Labrys wisconsinensis</name>
    <dbReference type="NCBI Taxonomy" id="425677"/>
    <lineage>
        <taxon>Bacteria</taxon>
        <taxon>Pseudomonadati</taxon>
        <taxon>Pseudomonadota</taxon>
        <taxon>Alphaproteobacteria</taxon>
        <taxon>Hyphomicrobiales</taxon>
        <taxon>Xanthobacteraceae</taxon>
        <taxon>Labrys</taxon>
    </lineage>
</organism>
<feature type="domain" description="Lysozyme inhibitor LprI-like N-terminal" evidence="1">
    <location>
        <begin position="66"/>
        <end position="167"/>
    </location>
</feature>
<dbReference type="Proteomes" id="UP001242480">
    <property type="component" value="Unassembled WGS sequence"/>
</dbReference>